<sequence>MWWMWVLVFAVVLLIVEVVGGTIWLWRKLAGVVAEVGRVTGRLDEFARILEDVGTTAGKGTATSETS</sequence>
<dbReference type="EMBL" id="VUMG01000002">
    <property type="protein sequence ID" value="MSS45237.1"/>
    <property type="molecule type" value="Genomic_DNA"/>
</dbReference>
<dbReference type="AlphaFoldDB" id="A0A7K0J5P3"/>
<gene>
    <name evidence="1" type="ORF">FYJ43_04070</name>
</gene>
<organism evidence="1 2">
    <name type="scientific">Cutibacterium porci</name>
    <dbReference type="NCBI Taxonomy" id="2605781"/>
    <lineage>
        <taxon>Bacteria</taxon>
        <taxon>Bacillati</taxon>
        <taxon>Actinomycetota</taxon>
        <taxon>Actinomycetes</taxon>
        <taxon>Propionibacteriales</taxon>
        <taxon>Propionibacteriaceae</taxon>
        <taxon>Cutibacterium</taxon>
    </lineage>
</organism>
<evidence type="ECO:0000313" key="2">
    <source>
        <dbReference type="Proteomes" id="UP000466104"/>
    </source>
</evidence>
<dbReference type="RefSeq" id="WP_154563285.1">
    <property type="nucleotide sequence ID" value="NZ_VUMG01000002.1"/>
</dbReference>
<accession>A0A7K0J5P3</accession>
<comment type="caution">
    <text evidence="1">The sequence shown here is derived from an EMBL/GenBank/DDBJ whole genome shotgun (WGS) entry which is preliminary data.</text>
</comment>
<keyword evidence="2" id="KW-1185">Reference proteome</keyword>
<dbReference type="Proteomes" id="UP000466104">
    <property type="component" value="Unassembled WGS sequence"/>
</dbReference>
<proteinExistence type="predicted"/>
<name>A0A7K0J5P3_9ACTN</name>
<evidence type="ECO:0000313" key="1">
    <source>
        <dbReference type="EMBL" id="MSS45237.1"/>
    </source>
</evidence>
<protein>
    <submittedName>
        <fullName evidence="1">Uncharacterized protein</fullName>
    </submittedName>
</protein>
<reference evidence="1 2" key="1">
    <citation type="submission" date="2019-08" db="EMBL/GenBank/DDBJ databases">
        <title>In-depth cultivation of the pig gut microbiome towards novel bacterial diversity and tailored functional studies.</title>
        <authorList>
            <person name="Wylensek D."/>
            <person name="Hitch T.C.A."/>
            <person name="Clavel T."/>
        </authorList>
    </citation>
    <scope>NUCLEOTIDE SEQUENCE [LARGE SCALE GENOMIC DNA]</scope>
    <source>
        <strain evidence="1 2">WCA-380-WT-3A</strain>
    </source>
</reference>